<name>A0A8J3QI42_9ACTN</name>
<reference evidence="1" key="1">
    <citation type="submission" date="2021-01" db="EMBL/GenBank/DDBJ databases">
        <title>Whole genome shotgun sequence of Rhizocola hellebori NBRC 109834.</title>
        <authorList>
            <person name="Komaki H."/>
            <person name="Tamura T."/>
        </authorList>
    </citation>
    <scope>NUCLEOTIDE SEQUENCE</scope>
    <source>
        <strain evidence="1">NBRC 109834</strain>
    </source>
</reference>
<dbReference type="Proteomes" id="UP000612899">
    <property type="component" value="Unassembled WGS sequence"/>
</dbReference>
<sequence>MAERNLSYQELSEVLGRRAKALGTRPLDLSERQLKRLANGQVKSLPTPLTRRVLEAEFGHPIEELLKPAVAVASRSLPVADRSLEMAAQASAGYTMWQGVDELSVSALLGQLGQLAQEYVHGEMTPVADGFSVVRETAIELLPRAGALHRHLYLIASVSSAMLAHAAGNLGDLARAPAHAHAALRFAELGQLPGVGAWALAVLALQQEWSGSPRQSLIFAQQARSYLGSSVESVAVWLSAIEARAYARLGNRPAVNDALQQADRERHAISQLAASEYGVDQFGGILSFGEAKQHYYAGTALRRIGEMDHARIRASAAIAAYETGPAHERSYGDETLARLDLAIAYVLGGDPDLDAADVALQPVTQLPEALLLPVLQGHLGELTAALSCPRMIGSRQAIQLRDTAMALSSMCTPHPTQITR</sequence>
<evidence type="ECO:0008006" key="3">
    <source>
        <dbReference type="Google" id="ProtNLM"/>
    </source>
</evidence>
<evidence type="ECO:0000313" key="2">
    <source>
        <dbReference type="Proteomes" id="UP000612899"/>
    </source>
</evidence>
<proteinExistence type="predicted"/>
<keyword evidence="2" id="KW-1185">Reference proteome</keyword>
<evidence type="ECO:0000313" key="1">
    <source>
        <dbReference type="EMBL" id="GIH10072.1"/>
    </source>
</evidence>
<protein>
    <recommendedName>
        <fullName evidence="3">XRE family transcriptional regulator</fullName>
    </recommendedName>
</protein>
<gene>
    <name evidence="1" type="ORF">Rhe02_81390</name>
</gene>
<accession>A0A8J3QI42</accession>
<comment type="caution">
    <text evidence="1">The sequence shown here is derived from an EMBL/GenBank/DDBJ whole genome shotgun (WGS) entry which is preliminary data.</text>
</comment>
<dbReference type="EMBL" id="BONY01000083">
    <property type="protein sequence ID" value="GIH10072.1"/>
    <property type="molecule type" value="Genomic_DNA"/>
</dbReference>
<organism evidence="1 2">
    <name type="scientific">Rhizocola hellebori</name>
    <dbReference type="NCBI Taxonomy" id="1392758"/>
    <lineage>
        <taxon>Bacteria</taxon>
        <taxon>Bacillati</taxon>
        <taxon>Actinomycetota</taxon>
        <taxon>Actinomycetes</taxon>
        <taxon>Micromonosporales</taxon>
        <taxon>Micromonosporaceae</taxon>
        <taxon>Rhizocola</taxon>
    </lineage>
</organism>
<dbReference type="AlphaFoldDB" id="A0A8J3QI42"/>